<organism evidence="2 5">
    <name type="scientific">Cuniculiplasma divulgatum</name>
    <dbReference type="NCBI Taxonomy" id="1673428"/>
    <lineage>
        <taxon>Archaea</taxon>
        <taxon>Methanobacteriati</taxon>
        <taxon>Thermoplasmatota</taxon>
        <taxon>Thermoplasmata</taxon>
        <taxon>Thermoplasmatales</taxon>
        <taxon>Cuniculiplasmataceae</taxon>
        <taxon>Cuniculiplasma</taxon>
    </lineage>
</organism>
<sequence>MLLAAIGFFFLGAWFYQIVSWFPRGGKSVTGTKSLIGQIGQIVRDNGTNMIVRVDGQNWNAKYQSVDRPPVGAKVKIISVKGLSLVIEPQNKLRKN</sequence>
<dbReference type="GeneID" id="41588543"/>
<dbReference type="Proteomes" id="UP000195607">
    <property type="component" value="Chromosome I"/>
</dbReference>
<dbReference type="KEGG" id="cdiv:CPM_1295"/>
<dbReference type="OrthoDB" id="56901at2157"/>
<protein>
    <submittedName>
        <fullName evidence="2">NfeD superfamily protein</fullName>
    </submittedName>
</protein>
<feature type="domain" description="NfeD-like C-terminal" evidence="1">
    <location>
        <begin position="33"/>
        <end position="89"/>
    </location>
</feature>
<reference evidence="4" key="3">
    <citation type="submission" date="2016-06" db="EMBL/GenBank/DDBJ databases">
        <authorList>
            <person name="Toshchakov V.S."/>
        </authorList>
    </citation>
    <scope>NUCLEOTIDE SEQUENCE [LARGE SCALE GENOMIC DNA]</scope>
    <source>
        <strain>PM4 (JCM 30641</strain>
        <strain evidence="4">\VKM B-2940)</strain>
    </source>
</reference>
<keyword evidence="4" id="KW-1185">Reference proteome</keyword>
<evidence type="ECO:0000259" key="1">
    <source>
        <dbReference type="Pfam" id="PF01957"/>
    </source>
</evidence>
<evidence type="ECO:0000313" key="5">
    <source>
        <dbReference type="Proteomes" id="UP000195607"/>
    </source>
</evidence>
<dbReference type="EMBL" id="LT719092">
    <property type="protein sequence ID" value="SJK85096.1"/>
    <property type="molecule type" value="Genomic_DNA"/>
</dbReference>
<dbReference type="AlphaFoldDB" id="A0A1N5VB44"/>
<dbReference type="STRING" id="1673428.CPM_1295"/>
<dbReference type="InterPro" id="IPR002810">
    <property type="entry name" value="NfeD-like_C"/>
</dbReference>
<reference evidence="2 5" key="1">
    <citation type="submission" date="2016-04" db="EMBL/GenBank/DDBJ databases">
        <authorList>
            <person name="Evans L.H."/>
            <person name="Alamgir A."/>
            <person name="Owens N."/>
            <person name="Weber N.D."/>
            <person name="Virtaneva K."/>
            <person name="Barbian K."/>
            <person name="Babar A."/>
            <person name="Rosenke K."/>
        </authorList>
    </citation>
    <scope>NUCLEOTIDE SEQUENCE [LARGE SCALE GENOMIC DNA]</scope>
    <source>
        <strain evidence="2">S5</strain>
        <strain evidence="5">S5(T) (JCM 30642 \VKM B-2941)</strain>
    </source>
</reference>
<dbReference type="SUPFAM" id="SSF141322">
    <property type="entry name" value="NfeD domain-like"/>
    <property type="match status" value="1"/>
</dbReference>
<dbReference type="EMBL" id="LT671858">
    <property type="protein sequence ID" value="SIM69779.1"/>
    <property type="molecule type" value="Genomic_DNA"/>
</dbReference>
<dbReference type="Gene3D" id="2.40.50.140">
    <property type="entry name" value="Nucleic acid-binding proteins"/>
    <property type="match status" value="1"/>
</dbReference>
<accession>A0A1N5VB44</accession>
<proteinExistence type="predicted"/>
<reference evidence="3" key="2">
    <citation type="submission" date="2016-06" db="EMBL/GenBank/DDBJ databases">
        <authorList>
            <person name="Olsen C.W."/>
            <person name="Carey S."/>
            <person name="Hinshaw L."/>
            <person name="Karasin A.I."/>
        </authorList>
    </citation>
    <scope>NUCLEOTIDE SEQUENCE [LARGE SCALE GENOMIC DNA]</scope>
    <source>
        <strain evidence="3">PM4</strain>
    </source>
</reference>
<evidence type="ECO:0000313" key="3">
    <source>
        <dbReference type="EMBL" id="SJK85096.1"/>
    </source>
</evidence>
<name>A0A1N5VB44_9ARCH</name>
<evidence type="ECO:0000313" key="4">
    <source>
        <dbReference type="Proteomes" id="UP000187822"/>
    </source>
</evidence>
<gene>
    <name evidence="3" type="ORF">CPM_1295</name>
    <name evidence="2" type="ORF">CSP5_1296</name>
</gene>
<evidence type="ECO:0000313" key="2">
    <source>
        <dbReference type="EMBL" id="SIM69779.1"/>
    </source>
</evidence>
<dbReference type="RefSeq" id="WP_021788990.1">
    <property type="nucleotide sequence ID" value="NZ_LT671858.1"/>
</dbReference>
<dbReference type="InterPro" id="IPR012340">
    <property type="entry name" value="NA-bd_OB-fold"/>
</dbReference>
<dbReference type="Pfam" id="PF01957">
    <property type="entry name" value="NfeD"/>
    <property type="match status" value="1"/>
</dbReference>
<dbReference type="Proteomes" id="UP000187822">
    <property type="component" value="Chromosome I"/>
</dbReference>